<feature type="signal peptide" evidence="1">
    <location>
        <begin position="1"/>
        <end position="19"/>
    </location>
</feature>
<feature type="chain" id="PRO_5026940753" evidence="1">
    <location>
        <begin position="20"/>
        <end position="162"/>
    </location>
</feature>
<keyword evidence="3" id="KW-1185">Reference proteome</keyword>
<dbReference type="Pfam" id="PF11220">
    <property type="entry name" value="DUF3015"/>
    <property type="match status" value="1"/>
</dbReference>
<reference evidence="2 3" key="1">
    <citation type="submission" date="2019-12" db="EMBL/GenBank/DDBJ databases">
        <title>Novel species isolated from a subtropical stream in China.</title>
        <authorList>
            <person name="Lu H."/>
        </authorList>
    </citation>
    <scope>NUCLEOTIDE SEQUENCE [LARGE SCALE GENOMIC DNA]</scope>
    <source>
        <strain evidence="2 3">DS3</strain>
    </source>
</reference>
<dbReference type="AlphaFoldDB" id="A0A6N9HMW9"/>
<evidence type="ECO:0000313" key="2">
    <source>
        <dbReference type="EMBL" id="MYN04860.1"/>
    </source>
</evidence>
<name>A0A6N9HMW9_9BURK</name>
<keyword evidence="1" id="KW-0732">Signal</keyword>
<gene>
    <name evidence="2" type="ORF">GTP41_22450</name>
</gene>
<sequence length="162" mass="16794">MAQLAIAAFATTLSMSAFAGDNPGEGPNPFTDCGIGAALFPDTHWAAVSSNVIWDIGTTAVTSATMSPQTCSGKKVKTAMFVRDHQQQLAEQFARGQGEHAVAALEMFNCAAPQRQQTMVQVRAAVGSVVTAPGFSAQPQLQQAGQMFNAIEKATATCSAAA</sequence>
<organism evidence="2 3">
    <name type="scientific">Pseudoduganella guangdongensis</name>
    <dbReference type="NCBI Taxonomy" id="2692179"/>
    <lineage>
        <taxon>Bacteria</taxon>
        <taxon>Pseudomonadati</taxon>
        <taxon>Pseudomonadota</taxon>
        <taxon>Betaproteobacteria</taxon>
        <taxon>Burkholderiales</taxon>
        <taxon>Oxalobacteraceae</taxon>
        <taxon>Telluria group</taxon>
        <taxon>Pseudoduganella</taxon>
    </lineage>
</organism>
<protein>
    <submittedName>
        <fullName evidence="2">DUF3015 domain-containing protein</fullName>
    </submittedName>
</protein>
<dbReference type="Proteomes" id="UP000448575">
    <property type="component" value="Unassembled WGS sequence"/>
</dbReference>
<dbReference type="InterPro" id="IPR021383">
    <property type="entry name" value="DUF3015"/>
</dbReference>
<evidence type="ECO:0000313" key="3">
    <source>
        <dbReference type="Proteomes" id="UP000448575"/>
    </source>
</evidence>
<comment type="caution">
    <text evidence="2">The sequence shown here is derived from an EMBL/GenBank/DDBJ whole genome shotgun (WGS) entry which is preliminary data.</text>
</comment>
<evidence type="ECO:0000256" key="1">
    <source>
        <dbReference type="SAM" id="SignalP"/>
    </source>
</evidence>
<accession>A0A6N9HMW9</accession>
<proteinExistence type="predicted"/>
<dbReference type="EMBL" id="WWCJ01000021">
    <property type="protein sequence ID" value="MYN04860.1"/>
    <property type="molecule type" value="Genomic_DNA"/>
</dbReference>